<accession>A0A0F5JFG4</accession>
<evidence type="ECO:0000313" key="2">
    <source>
        <dbReference type="Proteomes" id="UP000033047"/>
    </source>
</evidence>
<protein>
    <submittedName>
        <fullName evidence="1">Uncharacterized protein</fullName>
    </submittedName>
</protein>
<name>A0A0F5JFG4_9BACT</name>
<comment type="caution">
    <text evidence="1">The sequence shown here is derived from an EMBL/GenBank/DDBJ whole genome shotgun (WGS) entry which is preliminary data.</text>
</comment>
<organism evidence="1 2">
    <name type="scientific">Parabacteroides goldsteinii DSM 19448 = WAL 12034</name>
    <dbReference type="NCBI Taxonomy" id="927665"/>
    <lineage>
        <taxon>Bacteria</taxon>
        <taxon>Pseudomonadati</taxon>
        <taxon>Bacteroidota</taxon>
        <taxon>Bacteroidia</taxon>
        <taxon>Bacteroidales</taxon>
        <taxon>Tannerellaceae</taxon>
        <taxon>Parabacteroides</taxon>
    </lineage>
</organism>
<proteinExistence type="predicted"/>
<dbReference type="AlphaFoldDB" id="A0A0F5JFG4"/>
<sequence length="452" mass="51153">MSMHEIESLVESSVITVATASPIPPLARNICFNLYQLQNQLDCGYTVLRVREELEKLGYLFLLPPEQLPEPERSAALKLNEEGGFLSDGTYFDHRSGRCCVTAGSLLWTKLIDLGILPESAKTELRELDPLELAELIIPLASKVLAGGDKEDDNYANAADTLGFWYAFFPLFCQMAGMDEEDAPEPERIRALLEMLAVPESFEVLATDEIGKELDDFEEEEMPFLSGWSAPYNEWKNKNNTGDLSLEFCKSMVHDSILKRKFVEADRYASAMEEGPELNRLFHRCLVGMSYYEWVKIQGIKIPIIESVLSQEEAKEGFERVADLSVSSDNVQCARLGIFRILALQGEYAESVEYLNAVYFKALDECGQKSKELLGQSQRAVLVVVYYRMLEMSIPDSFPGKKELMAHKALNGSDLRKSREILSLLLIEKSEHAYAWQQAFSFCDELIKKYGF</sequence>
<reference evidence="1 2" key="1">
    <citation type="submission" date="2013-04" db="EMBL/GenBank/DDBJ databases">
        <title>The Genome Sequence of Parabacteroides goldsteinii DSM 19448.</title>
        <authorList>
            <consortium name="The Broad Institute Genomics Platform"/>
            <person name="Earl A."/>
            <person name="Ward D."/>
            <person name="Feldgarden M."/>
            <person name="Gevers D."/>
            <person name="Martens E."/>
            <person name="Sakamoto M."/>
            <person name="Benno Y."/>
            <person name="Song Y."/>
            <person name="Liu C."/>
            <person name="Lee J."/>
            <person name="Bolanos M."/>
            <person name="Vaisanen M.L."/>
            <person name="Finegold S.M."/>
            <person name="Walker B."/>
            <person name="Young S."/>
            <person name="Zeng Q."/>
            <person name="Gargeya S."/>
            <person name="Fitzgerald M."/>
            <person name="Haas B."/>
            <person name="Abouelleil A."/>
            <person name="Allen A.W."/>
            <person name="Alvarado L."/>
            <person name="Arachchi H.M."/>
            <person name="Berlin A.M."/>
            <person name="Chapman S.B."/>
            <person name="Gainer-Dewar J."/>
            <person name="Goldberg J."/>
            <person name="Griggs A."/>
            <person name="Gujja S."/>
            <person name="Hansen M."/>
            <person name="Howarth C."/>
            <person name="Imamovic A."/>
            <person name="Ireland A."/>
            <person name="Larimer J."/>
            <person name="McCowan C."/>
            <person name="Murphy C."/>
            <person name="Pearson M."/>
            <person name="Poon T.W."/>
            <person name="Priest M."/>
            <person name="Roberts A."/>
            <person name="Saif S."/>
            <person name="Shea T."/>
            <person name="Sisk P."/>
            <person name="Sykes S."/>
            <person name="Wortman J."/>
            <person name="Nusbaum C."/>
            <person name="Birren B."/>
        </authorList>
    </citation>
    <scope>NUCLEOTIDE SEQUENCE [LARGE SCALE GENOMIC DNA]</scope>
    <source>
        <strain evidence="1 2">DSM 19448</strain>
    </source>
</reference>
<evidence type="ECO:0000313" key="1">
    <source>
        <dbReference type="EMBL" id="KKB56509.1"/>
    </source>
</evidence>
<dbReference type="EMBL" id="AQHV01000011">
    <property type="protein sequence ID" value="KKB56509.1"/>
    <property type="molecule type" value="Genomic_DNA"/>
</dbReference>
<dbReference type="STRING" id="927665.HMPREF1535_02485"/>
<dbReference type="PATRIC" id="fig|927665.4.peg.2555"/>
<dbReference type="RefSeq" id="WP_009859721.1">
    <property type="nucleotide sequence ID" value="NZ_KQ033912.1"/>
</dbReference>
<dbReference type="Proteomes" id="UP000033047">
    <property type="component" value="Unassembled WGS sequence"/>
</dbReference>
<dbReference type="HOGENOM" id="CLU_619411_0_0_10"/>
<gene>
    <name evidence="1" type="ORF">HMPREF1535_02485</name>
</gene>